<dbReference type="HOGENOM" id="CLU_162460_0_0_7"/>
<dbReference type="Pfam" id="PF05120">
    <property type="entry name" value="GvpG"/>
    <property type="match status" value="1"/>
</dbReference>
<dbReference type="InterPro" id="IPR007804">
    <property type="entry name" value="GvpG"/>
</dbReference>
<dbReference type="KEGG" id="dti:Desti_4950"/>
<dbReference type="eggNOG" id="ENOG5033D37">
    <property type="taxonomic scope" value="Bacteria"/>
</dbReference>
<reference evidence="2" key="1">
    <citation type="submission" date="2012-06" db="EMBL/GenBank/DDBJ databases">
        <title>Complete sequence of chromosome of Desulfomonile tiedjei DSM 6799.</title>
        <authorList>
            <person name="Lucas S."/>
            <person name="Copeland A."/>
            <person name="Lapidus A."/>
            <person name="Glavina del Rio T."/>
            <person name="Dalin E."/>
            <person name="Tice H."/>
            <person name="Bruce D."/>
            <person name="Goodwin L."/>
            <person name="Pitluck S."/>
            <person name="Peters L."/>
            <person name="Ovchinnikova G."/>
            <person name="Zeytun A."/>
            <person name="Lu M."/>
            <person name="Kyrpides N."/>
            <person name="Mavromatis K."/>
            <person name="Ivanova N."/>
            <person name="Brettin T."/>
            <person name="Detter J.C."/>
            <person name="Han C."/>
            <person name="Larimer F."/>
            <person name="Land M."/>
            <person name="Hauser L."/>
            <person name="Markowitz V."/>
            <person name="Cheng J.-F."/>
            <person name="Hugenholtz P."/>
            <person name="Woyke T."/>
            <person name="Wu D."/>
            <person name="Spring S."/>
            <person name="Schroeder M."/>
            <person name="Brambilla E."/>
            <person name="Klenk H.-P."/>
            <person name="Eisen J.A."/>
        </authorList>
    </citation>
    <scope>NUCLEOTIDE SEQUENCE [LARGE SCALE GENOMIC DNA]</scope>
    <source>
        <strain evidence="2">ATCC 49306 / DSM 6799 / DCB-1</strain>
    </source>
</reference>
<dbReference type="OrthoDB" id="5523555at2"/>
<dbReference type="Proteomes" id="UP000006055">
    <property type="component" value="Chromosome"/>
</dbReference>
<dbReference type="EMBL" id="CP003360">
    <property type="protein sequence ID" value="AFM27564.1"/>
    <property type="molecule type" value="Genomic_DNA"/>
</dbReference>
<gene>
    <name evidence="1" type="ordered locus">Desti_4950</name>
</gene>
<proteinExistence type="predicted"/>
<sequence length="81" mass="9114">MFLLDDILFLPMNGVLWICNEIHDAAEQELHNESDAITAQLQKLYTLLEAGDIGESEFDVLEAELLDRLDAIQERGALLEA</sequence>
<evidence type="ECO:0000313" key="1">
    <source>
        <dbReference type="EMBL" id="AFM27564.1"/>
    </source>
</evidence>
<protein>
    <submittedName>
        <fullName evidence="1">Gas vesicle protein G</fullName>
    </submittedName>
</protein>
<evidence type="ECO:0000313" key="2">
    <source>
        <dbReference type="Proteomes" id="UP000006055"/>
    </source>
</evidence>
<organism evidence="1 2">
    <name type="scientific">Desulfomonile tiedjei (strain ATCC 49306 / DSM 6799 / DCB-1)</name>
    <dbReference type="NCBI Taxonomy" id="706587"/>
    <lineage>
        <taxon>Bacteria</taxon>
        <taxon>Pseudomonadati</taxon>
        <taxon>Thermodesulfobacteriota</taxon>
        <taxon>Desulfomonilia</taxon>
        <taxon>Desulfomonilales</taxon>
        <taxon>Desulfomonilaceae</taxon>
        <taxon>Desulfomonile</taxon>
    </lineage>
</organism>
<dbReference type="STRING" id="706587.Desti_4950"/>
<keyword evidence="2" id="KW-1185">Reference proteome</keyword>
<dbReference type="RefSeq" id="WP_014812669.1">
    <property type="nucleotide sequence ID" value="NC_018025.1"/>
</dbReference>
<name>I4CDC3_DESTA</name>
<accession>I4CDC3</accession>
<dbReference type="AlphaFoldDB" id="I4CDC3"/>